<accession>A0A0L7RB19</accession>
<evidence type="ECO:0000313" key="5">
    <source>
        <dbReference type="EMBL" id="KOC68038.1"/>
    </source>
</evidence>
<evidence type="ECO:0000259" key="4">
    <source>
        <dbReference type="Pfam" id="PF15927"/>
    </source>
</evidence>
<sequence>MIKDMQEDIRLERYNEKRKAELEAQEAANRQKQLGETRDVLSRHWSAYAGNVSNLEKEEKWARYMTCDGLPDPGSMPDMNTFLFLWSTEEKEAATMDTVEERCRLVTHLLSKLGRIVRFSTIVSKEYELECELIASELRIRLQRWIDLACYRLLRNIEVNMIREDTKTTRYVRVTNKAVCCVWAPIAMPVGMKRQGADRERPSLIAHRKSIQVEFEQMDVTIKMPSDVDCHRMAIRGLWLEYDHYSVEADSYRIPALPEHLLRLWDTHLLEFARREQEEKVRIREEQAEDRRLRLEEKKEILERMEHPPVSPRLDGGRKRGGKKQRKLQSARGGKQSEFESTLTSMLPSKTELLPYLPTPNEIVREREENARLEVRKLLFTRCEKIQVNLRKYRILGGVFRVDLLYQPPQPKDLGRETSLTTLELPKEPKFVPFYRSYETPQQPEDSERTPEVIEAEMKALELAMEALVLVTLKLPDSIFWFEPPLIAHWIPEKRCWSTKDVHDVKYNEEKQTIAFRIGRLGVHGIAAYKYANLPFQSWELKPETGKSGREFAGAILTVTAATVHAEFIVRDDRVCLNSFAGAANTPLKRILGEYVELESLIEQLQQVGCDLFPERDAASYLKGLSIKHPIAEKHLRECMALLSTSYVFSWSRWNASRDFREIVVQFKEVHGCLAKQQRANLTLLVTPSRTMRVRCTEVSPEFSDLPYDDQQDSTMFYADLHQLAFHTAGIKTRLLMERVSSKLVWTVTRLLGRTNVIGMSS</sequence>
<comment type="similarity">
    <text evidence="1">Belongs to the DNAI7 family.</text>
</comment>
<dbReference type="EMBL" id="KQ414617">
    <property type="protein sequence ID" value="KOC68038.1"/>
    <property type="molecule type" value="Genomic_DNA"/>
</dbReference>
<evidence type="ECO:0000256" key="2">
    <source>
        <dbReference type="SAM" id="MobiDB-lite"/>
    </source>
</evidence>
<feature type="compositionally biased region" description="Basic residues" evidence="2">
    <location>
        <begin position="319"/>
        <end position="329"/>
    </location>
</feature>
<dbReference type="GO" id="GO:0005930">
    <property type="term" value="C:axoneme"/>
    <property type="evidence" value="ECO:0007669"/>
    <property type="project" value="TreeGrafter"/>
</dbReference>
<reference evidence="5 6" key="1">
    <citation type="submission" date="2015-07" db="EMBL/GenBank/DDBJ databases">
        <title>The genome of Habropoda laboriosa.</title>
        <authorList>
            <person name="Pan H."/>
            <person name="Kapheim K."/>
        </authorList>
    </citation>
    <scope>NUCLEOTIDE SEQUENCE [LARGE SCALE GENOMIC DNA]</scope>
    <source>
        <strain evidence="5">0110345459</strain>
    </source>
</reference>
<keyword evidence="6" id="KW-1185">Reference proteome</keyword>
<dbReference type="InterPro" id="IPR022110">
    <property type="entry name" value="CASC1_C"/>
</dbReference>
<dbReference type="Pfam" id="PF12366">
    <property type="entry name" value="Casc1_C"/>
    <property type="match status" value="1"/>
</dbReference>
<feature type="domain" description="CASC1 C-terminal" evidence="3">
    <location>
        <begin position="496"/>
        <end position="700"/>
    </location>
</feature>
<dbReference type="PANTHER" id="PTHR20929">
    <property type="entry name" value="LUNG ADENOMA SUSCEPTIBILITY 1-RELATED"/>
    <property type="match status" value="1"/>
</dbReference>
<dbReference type="InterPro" id="IPR031826">
    <property type="entry name" value="IC97/Casc1_N"/>
</dbReference>
<dbReference type="AlphaFoldDB" id="A0A0L7RB19"/>
<dbReference type="PANTHER" id="PTHR20929:SF11">
    <property type="entry name" value="DYNEIN AXONEMAL INTERMEDIATE CHAIN 7"/>
    <property type="match status" value="1"/>
</dbReference>
<dbReference type="STRING" id="597456.A0A0L7RB19"/>
<dbReference type="GO" id="GO:0048487">
    <property type="term" value="F:beta-tubulin binding"/>
    <property type="evidence" value="ECO:0007669"/>
    <property type="project" value="TreeGrafter"/>
</dbReference>
<dbReference type="GO" id="GO:0008017">
    <property type="term" value="F:microtubule binding"/>
    <property type="evidence" value="ECO:0007669"/>
    <property type="project" value="TreeGrafter"/>
</dbReference>
<dbReference type="InterPro" id="IPR023247">
    <property type="entry name" value="IC97/Dnai7-like"/>
</dbReference>
<evidence type="ECO:0000313" key="6">
    <source>
        <dbReference type="Proteomes" id="UP000053825"/>
    </source>
</evidence>
<feature type="region of interest" description="Disordered" evidence="2">
    <location>
        <begin position="304"/>
        <end position="344"/>
    </location>
</feature>
<evidence type="ECO:0000256" key="1">
    <source>
        <dbReference type="ARBA" id="ARBA00024332"/>
    </source>
</evidence>
<name>A0A0L7RB19_9HYME</name>
<feature type="domain" description="IC97/Casc1 N-terminal" evidence="4">
    <location>
        <begin position="7"/>
        <end position="186"/>
    </location>
</feature>
<evidence type="ECO:0000259" key="3">
    <source>
        <dbReference type="Pfam" id="PF12366"/>
    </source>
</evidence>
<organism evidence="5 6">
    <name type="scientific">Habropoda laboriosa</name>
    <dbReference type="NCBI Taxonomy" id="597456"/>
    <lineage>
        <taxon>Eukaryota</taxon>
        <taxon>Metazoa</taxon>
        <taxon>Ecdysozoa</taxon>
        <taxon>Arthropoda</taxon>
        <taxon>Hexapoda</taxon>
        <taxon>Insecta</taxon>
        <taxon>Pterygota</taxon>
        <taxon>Neoptera</taxon>
        <taxon>Endopterygota</taxon>
        <taxon>Hymenoptera</taxon>
        <taxon>Apocrita</taxon>
        <taxon>Aculeata</taxon>
        <taxon>Apoidea</taxon>
        <taxon>Anthophila</taxon>
        <taxon>Apidae</taxon>
        <taxon>Habropoda</taxon>
    </lineage>
</organism>
<dbReference type="Proteomes" id="UP000053825">
    <property type="component" value="Unassembled WGS sequence"/>
</dbReference>
<dbReference type="Pfam" id="PF15927">
    <property type="entry name" value="Casc1_N"/>
    <property type="match status" value="1"/>
</dbReference>
<protein>
    <submittedName>
        <fullName evidence="5">Cancer susceptibility candidate protein 1 like protein</fullName>
    </submittedName>
</protein>
<gene>
    <name evidence="5" type="ORF">WH47_03196</name>
</gene>
<proteinExistence type="inferred from homology"/>
<dbReference type="OrthoDB" id="297923at2759"/>